<proteinExistence type="predicted"/>
<feature type="domain" description="PKD" evidence="2">
    <location>
        <begin position="68"/>
        <end position="123"/>
    </location>
</feature>
<evidence type="ECO:0000259" key="2">
    <source>
        <dbReference type="PROSITE" id="PS50093"/>
    </source>
</evidence>
<dbReference type="PROSITE" id="PS50093">
    <property type="entry name" value="PKD"/>
    <property type="match status" value="1"/>
</dbReference>
<dbReference type="InterPro" id="IPR013783">
    <property type="entry name" value="Ig-like_fold"/>
</dbReference>
<keyword evidence="1" id="KW-0732">Signal</keyword>
<dbReference type="AlphaFoldDB" id="A0A1G7AVF5"/>
<feature type="chain" id="PRO_5011489250" description="PKD domain-containing protein" evidence="1">
    <location>
        <begin position="22"/>
        <end position="298"/>
    </location>
</feature>
<keyword evidence="4" id="KW-1185">Reference proteome</keyword>
<dbReference type="STRING" id="1391627.SAMN05216464_104273"/>
<dbReference type="CDD" id="cd00146">
    <property type="entry name" value="PKD"/>
    <property type="match status" value="1"/>
</dbReference>
<protein>
    <recommendedName>
        <fullName evidence="2">PKD domain-containing protein</fullName>
    </recommendedName>
</protein>
<accession>A0A1G7AVF5</accession>
<dbReference type="SMART" id="SM00089">
    <property type="entry name" value="PKD"/>
    <property type="match status" value="1"/>
</dbReference>
<dbReference type="InterPro" id="IPR022409">
    <property type="entry name" value="PKD/Chitinase_dom"/>
</dbReference>
<feature type="signal peptide" evidence="1">
    <location>
        <begin position="1"/>
        <end position="21"/>
    </location>
</feature>
<name>A0A1G7AVF5_9SPHI</name>
<evidence type="ECO:0000313" key="3">
    <source>
        <dbReference type="EMBL" id="SDE18819.1"/>
    </source>
</evidence>
<dbReference type="OrthoDB" id="5381604at2"/>
<dbReference type="RefSeq" id="WP_091149471.1">
    <property type="nucleotide sequence ID" value="NZ_FNAI01000004.1"/>
</dbReference>
<dbReference type="InterPro" id="IPR035986">
    <property type="entry name" value="PKD_dom_sf"/>
</dbReference>
<sequence length="298" mass="31357">MKINIKAIALIFMAAVINLSSCTKTKYSFGDIKTPTDVSLTAKVAGVTDATPNGTGNGAVTITLAAQNAITYKVDFGDGHVIMEPAGTINYSYTSPGTFDYTITVSAVGTGGTSSTVSKKITVFVDFTIPEAMMTALTGNASKVWQTANETVGHVGVGPADTYQSDYYSAAPNERAACLYDDEITFTKVGNGITMSIDNKGASFFTAAATAFYGKSGGDNCYDIDETGVKKLAFMNATSGSTSANSTRIQFVVPGNGLINFGTGGTAYEIMAYTDNTITLRNIGIDKLAWYQKLQVKK</sequence>
<evidence type="ECO:0000256" key="1">
    <source>
        <dbReference type="SAM" id="SignalP"/>
    </source>
</evidence>
<organism evidence="3 4">
    <name type="scientific">Mucilaginibacter pineti</name>
    <dbReference type="NCBI Taxonomy" id="1391627"/>
    <lineage>
        <taxon>Bacteria</taxon>
        <taxon>Pseudomonadati</taxon>
        <taxon>Bacteroidota</taxon>
        <taxon>Sphingobacteriia</taxon>
        <taxon>Sphingobacteriales</taxon>
        <taxon>Sphingobacteriaceae</taxon>
        <taxon>Mucilaginibacter</taxon>
    </lineage>
</organism>
<reference evidence="3 4" key="1">
    <citation type="submission" date="2016-10" db="EMBL/GenBank/DDBJ databases">
        <authorList>
            <person name="de Groot N.N."/>
        </authorList>
    </citation>
    <scope>NUCLEOTIDE SEQUENCE [LARGE SCALE GENOMIC DNA]</scope>
    <source>
        <strain evidence="3 4">47C3B</strain>
    </source>
</reference>
<dbReference type="Proteomes" id="UP000199072">
    <property type="component" value="Unassembled WGS sequence"/>
</dbReference>
<dbReference type="InterPro" id="IPR000601">
    <property type="entry name" value="PKD_dom"/>
</dbReference>
<dbReference type="EMBL" id="FNAI01000004">
    <property type="protein sequence ID" value="SDE18819.1"/>
    <property type="molecule type" value="Genomic_DNA"/>
</dbReference>
<dbReference type="SUPFAM" id="SSF49299">
    <property type="entry name" value="PKD domain"/>
    <property type="match status" value="1"/>
</dbReference>
<gene>
    <name evidence="3" type="ORF">SAMN05216464_104273</name>
</gene>
<dbReference type="Gene3D" id="2.60.40.10">
    <property type="entry name" value="Immunoglobulins"/>
    <property type="match status" value="1"/>
</dbReference>
<evidence type="ECO:0000313" key="4">
    <source>
        <dbReference type="Proteomes" id="UP000199072"/>
    </source>
</evidence>